<dbReference type="EMBL" id="QSHZ01000004">
    <property type="protein sequence ID" value="RHC57662.1"/>
    <property type="molecule type" value="Genomic_DNA"/>
</dbReference>
<dbReference type="Proteomes" id="UP000283975">
    <property type="component" value="Unassembled WGS sequence"/>
</dbReference>
<evidence type="ECO:0000313" key="3">
    <source>
        <dbReference type="Proteomes" id="UP000283975"/>
    </source>
</evidence>
<dbReference type="RefSeq" id="WP_002567225.1">
    <property type="nucleotide sequence ID" value="NZ_CABKUK010000007.1"/>
</dbReference>
<comment type="caution">
    <text evidence="2">The sequence shown here is derived from an EMBL/GenBank/DDBJ whole genome shotgun (WGS) entry which is preliminary data.</text>
</comment>
<accession>A0A414AZ36</accession>
<dbReference type="Pfam" id="PF09413">
    <property type="entry name" value="DUF2007"/>
    <property type="match status" value="1"/>
</dbReference>
<evidence type="ECO:0000259" key="1">
    <source>
        <dbReference type="Pfam" id="PF09413"/>
    </source>
</evidence>
<dbReference type="SUPFAM" id="SSF54913">
    <property type="entry name" value="GlnB-like"/>
    <property type="match status" value="1"/>
</dbReference>
<proteinExistence type="predicted"/>
<protein>
    <submittedName>
        <fullName evidence="2">DUF2007 domain-containing protein</fullName>
    </submittedName>
</protein>
<dbReference type="AlphaFoldDB" id="A0A414AZ36"/>
<name>A0A414AZ36_9FIRM</name>
<dbReference type="InterPro" id="IPR018551">
    <property type="entry name" value="DUF2007"/>
</dbReference>
<organism evidence="2 3">
    <name type="scientific">Enterocloster bolteae</name>
    <dbReference type="NCBI Taxonomy" id="208479"/>
    <lineage>
        <taxon>Bacteria</taxon>
        <taxon>Bacillati</taxon>
        <taxon>Bacillota</taxon>
        <taxon>Clostridia</taxon>
        <taxon>Lachnospirales</taxon>
        <taxon>Lachnospiraceae</taxon>
        <taxon>Enterocloster</taxon>
    </lineage>
</organism>
<evidence type="ECO:0000313" key="2">
    <source>
        <dbReference type="EMBL" id="RHC57662.1"/>
    </source>
</evidence>
<gene>
    <name evidence="2" type="ORF">DW839_05510</name>
</gene>
<sequence>MERKVIKIFGAQDNIQAEMILETLGNNQIPAYKKGVGSSDIMNIYGGNSLYGEDIYVAEEDAQKAMEVLEGMGLTEER</sequence>
<dbReference type="Gene3D" id="3.30.70.1530">
    <property type="entry name" value="Hypothetical protein rpa1041"/>
    <property type="match status" value="1"/>
</dbReference>
<reference evidence="2 3" key="1">
    <citation type="submission" date="2018-08" db="EMBL/GenBank/DDBJ databases">
        <title>A genome reference for cultivated species of the human gut microbiota.</title>
        <authorList>
            <person name="Zou Y."/>
            <person name="Xue W."/>
            <person name="Luo G."/>
        </authorList>
    </citation>
    <scope>NUCLEOTIDE SEQUENCE [LARGE SCALE GENOMIC DNA]</scope>
    <source>
        <strain evidence="2 3">AM35-14</strain>
    </source>
</reference>
<dbReference type="KEGG" id="cbol:CGC65_12540"/>
<feature type="domain" description="DUF2007" evidence="1">
    <location>
        <begin position="6"/>
        <end position="72"/>
    </location>
</feature>
<dbReference type="InterPro" id="IPR011322">
    <property type="entry name" value="N-reg_PII-like_a/b"/>
</dbReference>